<keyword evidence="3" id="KW-1185">Reference proteome</keyword>
<keyword evidence="1" id="KW-0732">Signal</keyword>
<dbReference type="Proteomes" id="UP000199572">
    <property type="component" value="Unassembled WGS sequence"/>
</dbReference>
<organism evidence="2 3">
    <name type="scientific">Pedobacter rhizosphaerae</name>
    <dbReference type="NCBI Taxonomy" id="390241"/>
    <lineage>
        <taxon>Bacteria</taxon>
        <taxon>Pseudomonadati</taxon>
        <taxon>Bacteroidota</taxon>
        <taxon>Sphingobacteriia</taxon>
        <taxon>Sphingobacteriales</taxon>
        <taxon>Sphingobacteriaceae</taxon>
        <taxon>Pedobacter</taxon>
    </lineage>
</organism>
<dbReference type="AlphaFoldDB" id="A0A1H9W2Q0"/>
<evidence type="ECO:0000313" key="3">
    <source>
        <dbReference type="Proteomes" id="UP000199572"/>
    </source>
</evidence>
<accession>A0A1H9W2Q0</accession>
<feature type="signal peptide" evidence="1">
    <location>
        <begin position="1"/>
        <end position="21"/>
    </location>
</feature>
<gene>
    <name evidence="2" type="ORF">SAMN04488023_15617</name>
</gene>
<evidence type="ECO:0000256" key="1">
    <source>
        <dbReference type="SAM" id="SignalP"/>
    </source>
</evidence>
<reference evidence="2 3" key="1">
    <citation type="submission" date="2016-10" db="EMBL/GenBank/DDBJ databases">
        <authorList>
            <person name="de Groot N.N."/>
        </authorList>
    </citation>
    <scope>NUCLEOTIDE SEQUENCE [LARGE SCALE GENOMIC DNA]</scope>
    <source>
        <strain evidence="2 3">DSM 18610</strain>
    </source>
</reference>
<dbReference type="EMBL" id="FOGG01000056">
    <property type="protein sequence ID" value="SES28059.1"/>
    <property type="molecule type" value="Genomic_DNA"/>
</dbReference>
<evidence type="ECO:0000313" key="2">
    <source>
        <dbReference type="EMBL" id="SES28059.1"/>
    </source>
</evidence>
<feature type="chain" id="PRO_5011732470" evidence="1">
    <location>
        <begin position="22"/>
        <end position="117"/>
    </location>
</feature>
<dbReference type="RefSeq" id="WP_090889667.1">
    <property type="nucleotide sequence ID" value="NZ_FOGG01000056.1"/>
</dbReference>
<sequence>MKTLFTTAALVACFALPGVKAQTVNGIRLSEIKADVIELRAVESTFADKTWIELEYGQKPYDSADLYIKDDDGKKIAFNSAIDAVNKMKSYGYELFQVYSSRNVKDDSKANYVLKRK</sequence>
<name>A0A1H9W2Q0_9SPHI</name>
<dbReference type="OrthoDB" id="5873496at2"/>
<proteinExistence type="predicted"/>
<protein>
    <submittedName>
        <fullName evidence="2">Uncharacterized protein</fullName>
    </submittedName>
</protein>